<gene>
    <name evidence="1" type="ORF">GH885_09710</name>
</gene>
<evidence type="ECO:0000313" key="1">
    <source>
        <dbReference type="EMBL" id="MRI66623.1"/>
    </source>
</evidence>
<name>A0A6N7QWY2_9BACI</name>
<accession>A0A6N7QWY2</accession>
<proteinExistence type="predicted"/>
<dbReference type="AlphaFoldDB" id="A0A6N7QWY2"/>
<evidence type="ECO:0008006" key="3">
    <source>
        <dbReference type="Google" id="ProtNLM"/>
    </source>
</evidence>
<dbReference type="EMBL" id="WJEE01000018">
    <property type="protein sequence ID" value="MRI66623.1"/>
    <property type="molecule type" value="Genomic_DNA"/>
</dbReference>
<comment type="caution">
    <text evidence="1">The sequence shown here is derived from an EMBL/GenBank/DDBJ whole genome shotgun (WGS) entry which is preliminary data.</text>
</comment>
<reference evidence="1 2" key="1">
    <citation type="submission" date="2019-10" db="EMBL/GenBank/DDBJ databases">
        <title>Gracilibacillus salitolerans sp. nov., a moderate halophile isolated from a saline soil in northwest China.</title>
        <authorList>
            <person name="Gan L."/>
        </authorList>
    </citation>
    <scope>NUCLEOTIDE SEQUENCE [LARGE SCALE GENOMIC DNA]</scope>
    <source>
        <strain evidence="1 2">TP2-8</strain>
    </source>
</reference>
<dbReference type="RefSeq" id="WP_153835307.1">
    <property type="nucleotide sequence ID" value="NZ_JBHUMW010000076.1"/>
</dbReference>
<sequence length="134" mass="15511">MLYNVTWATSKTKEIYNATRESEELMAYLETKIVSSNLVELIGEKPVPEKGREYGVMIYYYQSIPNRRLLSAAPRKENDHIHVVLFGGILNRKELVEKGFEIGNGTDPQPDIKMRSKDEINILTELLKKNLRRI</sequence>
<dbReference type="Proteomes" id="UP000435187">
    <property type="component" value="Unassembled WGS sequence"/>
</dbReference>
<organism evidence="1 2">
    <name type="scientific">Gracilibacillus thailandensis</name>
    <dbReference type="NCBI Taxonomy" id="563735"/>
    <lineage>
        <taxon>Bacteria</taxon>
        <taxon>Bacillati</taxon>
        <taxon>Bacillota</taxon>
        <taxon>Bacilli</taxon>
        <taxon>Bacillales</taxon>
        <taxon>Bacillaceae</taxon>
        <taxon>Gracilibacillus</taxon>
    </lineage>
</organism>
<protein>
    <recommendedName>
        <fullName evidence="3">DUF1801 domain-containing protein</fullName>
    </recommendedName>
</protein>
<keyword evidence="2" id="KW-1185">Reference proteome</keyword>
<evidence type="ECO:0000313" key="2">
    <source>
        <dbReference type="Proteomes" id="UP000435187"/>
    </source>
</evidence>